<evidence type="ECO:0000256" key="5">
    <source>
        <dbReference type="ARBA" id="ARBA00022895"/>
    </source>
</evidence>
<evidence type="ECO:0000256" key="2">
    <source>
        <dbReference type="ARBA" id="ARBA00004574"/>
    </source>
</evidence>
<dbReference type="AlphaFoldDB" id="A0A8J2WGE9"/>
<dbReference type="GO" id="GO:0070187">
    <property type="term" value="C:shelterin complex"/>
    <property type="evidence" value="ECO:0007669"/>
    <property type="project" value="TreeGrafter"/>
</dbReference>
<dbReference type="InterPro" id="IPR039595">
    <property type="entry name" value="TE2IP/Rap1"/>
</dbReference>
<dbReference type="GO" id="GO:0010833">
    <property type="term" value="P:telomere maintenance via telomere lengthening"/>
    <property type="evidence" value="ECO:0007669"/>
    <property type="project" value="TreeGrafter"/>
</dbReference>
<evidence type="ECO:0000259" key="8">
    <source>
        <dbReference type="Pfam" id="PF08914"/>
    </source>
</evidence>
<feature type="region of interest" description="Disordered" evidence="7">
    <location>
        <begin position="584"/>
        <end position="624"/>
    </location>
</feature>
<evidence type="ECO:0000256" key="7">
    <source>
        <dbReference type="SAM" id="MobiDB-lite"/>
    </source>
</evidence>
<dbReference type="CDD" id="cd11655">
    <property type="entry name" value="rap1_myb-like"/>
    <property type="match status" value="1"/>
</dbReference>
<keyword evidence="5" id="KW-0779">Telomere</keyword>
<dbReference type="Pfam" id="PF08914">
    <property type="entry name" value="Myb_Rap1"/>
    <property type="match status" value="1"/>
</dbReference>
<dbReference type="InterPro" id="IPR009057">
    <property type="entry name" value="Homeodomain-like_sf"/>
</dbReference>
<dbReference type="OrthoDB" id="10257855at2759"/>
<evidence type="ECO:0000313" key="10">
    <source>
        <dbReference type="EMBL" id="CAH0100595.1"/>
    </source>
</evidence>
<dbReference type="InterPro" id="IPR001357">
    <property type="entry name" value="BRCT_dom"/>
</dbReference>
<feature type="domain" description="BRCT" evidence="9">
    <location>
        <begin position="49"/>
        <end position="114"/>
    </location>
</feature>
<proteinExistence type="inferred from homology"/>
<dbReference type="Gene3D" id="1.10.10.60">
    <property type="entry name" value="Homeodomain-like"/>
    <property type="match status" value="4"/>
</dbReference>
<dbReference type="SUPFAM" id="SSF46689">
    <property type="entry name" value="Homeodomain-like"/>
    <property type="match status" value="2"/>
</dbReference>
<keyword evidence="6" id="KW-0539">Nucleus</keyword>
<evidence type="ECO:0000256" key="4">
    <source>
        <dbReference type="ARBA" id="ARBA00022454"/>
    </source>
</evidence>
<accession>A0A8J2WGE9</accession>
<dbReference type="PANTHER" id="PTHR16466:SF6">
    <property type="entry name" value="TELOMERIC REPEAT-BINDING FACTOR 2-INTERACTING PROTEIN 1"/>
    <property type="match status" value="1"/>
</dbReference>
<evidence type="ECO:0000259" key="9">
    <source>
        <dbReference type="Pfam" id="PF16589"/>
    </source>
</evidence>
<name>A0A8J2WGE9_9CRUS</name>
<protein>
    <recommendedName>
        <fullName evidence="12">Repressor/activator protein 1 homolog</fullName>
    </recommendedName>
</protein>
<feature type="compositionally biased region" description="Polar residues" evidence="7">
    <location>
        <begin position="1131"/>
        <end position="1150"/>
    </location>
</feature>
<keyword evidence="4" id="KW-0158">Chromosome</keyword>
<evidence type="ECO:0000313" key="11">
    <source>
        <dbReference type="Proteomes" id="UP000789390"/>
    </source>
</evidence>
<organism evidence="10 11">
    <name type="scientific">Daphnia galeata</name>
    <dbReference type="NCBI Taxonomy" id="27404"/>
    <lineage>
        <taxon>Eukaryota</taxon>
        <taxon>Metazoa</taxon>
        <taxon>Ecdysozoa</taxon>
        <taxon>Arthropoda</taxon>
        <taxon>Crustacea</taxon>
        <taxon>Branchiopoda</taxon>
        <taxon>Diplostraca</taxon>
        <taxon>Cladocera</taxon>
        <taxon>Anomopoda</taxon>
        <taxon>Daphniidae</taxon>
        <taxon>Daphnia</taxon>
    </lineage>
</organism>
<dbReference type="GO" id="GO:0031848">
    <property type="term" value="P:protection from non-homologous end joining at telomere"/>
    <property type="evidence" value="ECO:0007669"/>
    <property type="project" value="TreeGrafter"/>
</dbReference>
<dbReference type="InterPro" id="IPR015010">
    <property type="entry name" value="TERF2IP_Myb"/>
</dbReference>
<comment type="similarity">
    <text evidence="3">Belongs to the RAP1 family.</text>
</comment>
<evidence type="ECO:0000256" key="3">
    <source>
        <dbReference type="ARBA" id="ARBA00010467"/>
    </source>
</evidence>
<dbReference type="Proteomes" id="UP000789390">
    <property type="component" value="Unassembled WGS sequence"/>
</dbReference>
<dbReference type="FunFam" id="1.10.10.60:FF:000812">
    <property type="match status" value="1"/>
</dbReference>
<feature type="domain" description="TERF2-interacting telomeric protein 1 Myb" evidence="8">
    <location>
        <begin position="177"/>
        <end position="233"/>
    </location>
</feature>
<dbReference type="PANTHER" id="PTHR16466">
    <property type="entry name" value="TELOMERE REPEAT-BINDING FACTOR 2-INTERACTING PROTEIN 1"/>
    <property type="match status" value="1"/>
</dbReference>
<keyword evidence="11" id="KW-1185">Reference proteome</keyword>
<sequence length="1212" mass="137431">MAEYLDMEDENFLEVILSNLFRKESNGDAIDFFLRRTALDRQNNVEHDGKFKKLKEQIEKCGGHLNKEPSGCHSIELVFSEEITSIEEIDSDLFKAEYIEECIKCGDLLDLEEFRLGKSPYDSININMIMQGHETWDSVSRNSRKRGKKLPDFGLPLQTSPETFKSNTHGKKSRVEYSVEEDFEILKFLLANNLYDKVGGNATWKIVHRAFPNHSYQSLHNRFRRFILPNLKKYKGLTNSERSLFNRISSNDSHASSPVKTIETEIGGISSGSESQKYLSATENFGSLEKHEELNIDLPSIREKIAVNQSKGKVRINGLKGKNHILSSRMEKTLHLRTTEDIDRDENTPMTPNSLAMILGNLFRKESNGDPIEFYVRRTRFCQKNIVELEGKCSRLNEQIEKCGGNFGETPHSCYSIELVFPEMIDDIDAIDSDVFKAEYIEECIKCGDLLDLEAFRLGKSPYDGSVDINNIMKGYDSWNSVTRCTPTKGKKPPDFGSSPETVQSCSPGKKRRVEYSLEEDLAILKYLLYNNLYDKIEGKTTWEIVNREFPKYSPQSLQNRFHQCILPNLYNYRGLTKSERNLFNGSLNDTSSRAPSPKRNVPSVSQNESSTADEISESESSNLVSIPETRVAAASSSATRVIIEESSLSSNDDLETTKSSTIRKNGEKRAEDFTFKVDQSILQYIVLHKRYSEISGTKLWMDIQESLFQNTERDWKSIQRRFQNVIVKNLESKEYDLDKDVIHKFHSSHLSSSSELDSDFDEATSYVKTHKSAPRLYTCEEDDLILNYIIREKRYEEVRGKKLWVDIQDKVLHEQNRSWESAKNRFLRTIFKNLHKFRLSADIIKKFERGAVVQRNLGGCHDRRRQRSDVNRKKINIKEEESEEEVLPKHPALAMKKIPTPSKKQKRQLFRQPIIPLPIVFSPQPVPSIIVNKKVESSKNKMKPCEKKKDASTKDEILKSHEAVSNLETSPRKPVTEIVPALVTTSPTRLPSSDCGTEDLSNNICPLPKPLRSAPSIRCSVVVKKLTQDDLDKFGCKGSLTQKNSSSIHAEPILPVSIPPKTPSTTSRFTVEISPCLLAARLSAAGSFMPPISSAIPETVCSPVSPSQESTGNGKQLSTILKDVIDEVSSPETSTRISPEDSPLSTRSSTTIENCDVYDEINSEVNLVTEMDSSMPINAPNLPFQTKIPNQSFARLMKDDQSSDGYHTPEG</sequence>
<evidence type="ECO:0000256" key="1">
    <source>
        <dbReference type="ARBA" id="ARBA00004123"/>
    </source>
</evidence>
<evidence type="ECO:0008006" key="12">
    <source>
        <dbReference type="Google" id="ProtNLM"/>
    </source>
</evidence>
<comment type="caution">
    <text evidence="10">The sequence shown here is derived from an EMBL/GenBank/DDBJ whole genome shotgun (WGS) entry which is preliminary data.</text>
</comment>
<feature type="compositionally biased region" description="Polar residues" evidence="7">
    <location>
        <begin position="584"/>
        <end position="595"/>
    </location>
</feature>
<gene>
    <name evidence="10" type="ORF">DGAL_LOCUS2880</name>
</gene>
<dbReference type="Pfam" id="PF16589">
    <property type="entry name" value="BRCT_2"/>
    <property type="match status" value="1"/>
</dbReference>
<feature type="compositionally biased region" description="Polar residues" evidence="7">
    <location>
        <begin position="603"/>
        <end position="624"/>
    </location>
</feature>
<evidence type="ECO:0000256" key="6">
    <source>
        <dbReference type="ARBA" id="ARBA00023242"/>
    </source>
</evidence>
<dbReference type="EMBL" id="CAKKLH010000041">
    <property type="protein sequence ID" value="CAH0100595.1"/>
    <property type="molecule type" value="Genomic_DNA"/>
</dbReference>
<reference evidence="10" key="1">
    <citation type="submission" date="2021-11" db="EMBL/GenBank/DDBJ databases">
        <authorList>
            <person name="Schell T."/>
        </authorList>
    </citation>
    <scope>NUCLEOTIDE SEQUENCE</scope>
    <source>
        <strain evidence="10">M5</strain>
    </source>
</reference>
<comment type="subcellular location">
    <subcellularLocation>
        <location evidence="2">Chromosome</location>
        <location evidence="2">Telomere</location>
    </subcellularLocation>
    <subcellularLocation>
        <location evidence="1">Nucleus</location>
    </subcellularLocation>
</comment>
<feature type="region of interest" description="Disordered" evidence="7">
    <location>
        <begin position="1129"/>
        <end position="1150"/>
    </location>
</feature>
<dbReference type="GO" id="GO:0042162">
    <property type="term" value="F:telomeric DNA binding"/>
    <property type="evidence" value="ECO:0007669"/>
    <property type="project" value="TreeGrafter"/>
</dbReference>